<evidence type="ECO:0000256" key="1">
    <source>
        <dbReference type="SAM" id="MobiDB-lite"/>
    </source>
</evidence>
<proteinExistence type="predicted"/>
<gene>
    <name evidence="2" type="ORF">Fcan01_26682</name>
</gene>
<name>A0A226D0H1_FOLCA</name>
<dbReference type="AlphaFoldDB" id="A0A226D0H1"/>
<evidence type="ECO:0000313" key="2">
    <source>
        <dbReference type="EMBL" id="OXA38540.1"/>
    </source>
</evidence>
<organism evidence="2 3">
    <name type="scientific">Folsomia candida</name>
    <name type="common">Springtail</name>
    <dbReference type="NCBI Taxonomy" id="158441"/>
    <lineage>
        <taxon>Eukaryota</taxon>
        <taxon>Metazoa</taxon>
        <taxon>Ecdysozoa</taxon>
        <taxon>Arthropoda</taxon>
        <taxon>Hexapoda</taxon>
        <taxon>Collembola</taxon>
        <taxon>Entomobryomorpha</taxon>
        <taxon>Isotomoidea</taxon>
        <taxon>Isotomidae</taxon>
        <taxon>Proisotominae</taxon>
        <taxon>Folsomia</taxon>
    </lineage>
</organism>
<accession>A0A226D0H1</accession>
<keyword evidence="3" id="KW-1185">Reference proteome</keyword>
<feature type="compositionally biased region" description="Low complexity" evidence="1">
    <location>
        <begin position="79"/>
        <end position="117"/>
    </location>
</feature>
<evidence type="ECO:0000313" key="3">
    <source>
        <dbReference type="Proteomes" id="UP000198287"/>
    </source>
</evidence>
<comment type="caution">
    <text evidence="2">The sequence shown here is derived from an EMBL/GenBank/DDBJ whole genome shotgun (WGS) entry which is preliminary data.</text>
</comment>
<feature type="region of interest" description="Disordered" evidence="1">
    <location>
        <begin position="76"/>
        <end position="121"/>
    </location>
</feature>
<sequence>MWWDLGLSDDDGVILISSGLVFWLRTNESRYDMHEVYELFVQMINVSMNSVFIRDQETIRLQNKLRKAGFEAMQRADKSASSSGSFFGSMTSSSNSSMDSSSKKSSSSSPASASTKSYGAWGPVFQDKQNFASMHFC</sequence>
<reference evidence="2 3" key="1">
    <citation type="submission" date="2015-12" db="EMBL/GenBank/DDBJ databases">
        <title>The genome of Folsomia candida.</title>
        <authorList>
            <person name="Faddeeva A."/>
            <person name="Derks M.F."/>
            <person name="Anvar Y."/>
            <person name="Smit S."/>
            <person name="Van Straalen N."/>
            <person name="Roelofs D."/>
        </authorList>
    </citation>
    <scope>NUCLEOTIDE SEQUENCE [LARGE SCALE GENOMIC DNA]</scope>
    <source>
        <strain evidence="2 3">VU population</strain>
        <tissue evidence="2">Whole body</tissue>
    </source>
</reference>
<dbReference type="EMBL" id="LNIX01000045">
    <property type="protein sequence ID" value="OXA38540.1"/>
    <property type="molecule type" value="Genomic_DNA"/>
</dbReference>
<dbReference type="Proteomes" id="UP000198287">
    <property type="component" value="Unassembled WGS sequence"/>
</dbReference>
<protein>
    <submittedName>
        <fullName evidence="2">Uncharacterized protein</fullName>
    </submittedName>
</protein>